<dbReference type="AlphaFoldDB" id="A0A4R1BMM2"/>
<dbReference type="EMBL" id="SJZI01000004">
    <property type="protein sequence ID" value="TCJ18665.1"/>
    <property type="molecule type" value="Genomic_DNA"/>
</dbReference>
<proteinExistence type="predicted"/>
<evidence type="ECO:0000256" key="1">
    <source>
        <dbReference type="SAM" id="SignalP"/>
    </source>
</evidence>
<feature type="chain" id="PRO_5020182886" evidence="1">
    <location>
        <begin position="20"/>
        <end position="240"/>
    </location>
</feature>
<sequence>MKNTILTAAVLALGVAANAQTPTTTQTVPATNPVLDSSVVTAAPAKPKYKTQNSTADSISAKYKLLPMPGELTLEKKFPAVGSYQLSGAAEGSTPVTIALDSNSKGTIWVSGLPQGTFKAYLAKSPATYRIVSQKSQSGTQVPEGTLYFSPESNTLQIALGALYNSEDPIAIFPAAATVDAAVAATEPVTAEVKVKKVGTKGKTKAKNKVTFYTASKANTMNNTSSNAAFDQQLQQANKQ</sequence>
<gene>
    <name evidence="2" type="ORF">EPD60_03970</name>
</gene>
<dbReference type="OrthoDB" id="679096at2"/>
<evidence type="ECO:0000313" key="3">
    <source>
        <dbReference type="Proteomes" id="UP000295334"/>
    </source>
</evidence>
<comment type="caution">
    <text evidence="2">The sequence shown here is derived from an EMBL/GenBank/DDBJ whole genome shotgun (WGS) entry which is preliminary data.</text>
</comment>
<reference evidence="2 3" key="1">
    <citation type="submission" date="2019-03" db="EMBL/GenBank/DDBJ databases">
        <authorList>
            <person name="Kim M.K.M."/>
        </authorList>
    </citation>
    <scope>NUCLEOTIDE SEQUENCE [LARGE SCALE GENOMIC DNA]</scope>
    <source>
        <strain evidence="2 3">17J68-12</strain>
    </source>
</reference>
<keyword evidence="1" id="KW-0732">Signal</keyword>
<accession>A0A4R1BMM2</accession>
<organism evidence="2 3">
    <name type="scientific">Flaviaesturariibacter flavus</name>
    <dbReference type="NCBI Taxonomy" id="2502780"/>
    <lineage>
        <taxon>Bacteria</taxon>
        <taxon>Pseudomonadati</taxon>
        <taxon>Bacteroidota</taxon>
        <taxon>Chitinophagia</taxon>
        <taxon>Chitinophagales</taxon>
        <taxon>Chitinophagaceae</taxon>
        <taxon>Flaviaestuariibacter</taxon>
    </lineage>
</organism>
<feature type="signal peptide" evidence="1">
    <location>
        <begin position="1"/>
        <end position="19"/>
    </location>
</feature>
<dbReference type="RefSeq" id="WP_131447075.1">
    <property type="nucleotide sequence ID" value="NZ_SJZI01000004.1"/>
</dbReference>
<name>A0A4R1BMM2_9BACT</name>
<keyword evidence="3" id="KW-1185">Reference proteome</keyword>
<protein>
    <submittedName>
        <fullName evidence="2">Uncharacterized protein</fullName>
    </submittedName>
</protein>
<evidence type="ECO:0000313" key="2">
    <source>
        <dbReference type="EMBL" id="TCJ18665.1"/>
    </source>
</evidence>
<dbReference type="Proteomes" id="UP000295334">
    <property type="component" value="Unassembled WGS sequence"/>
</dbReference>